<sequence>MFQFVRSLFNRTTRWYPLSSLPEAFFFGRSSRSAVATPEEALSLSPVFAALRWYQTTLSSLPLVVYRDDWQGGREKALTHPAFKLLQFRPNPAQTRNTFLQVLARDLFLHGEAFCQLRWTGTGALYGVYPVKHSCVTEVIVDDEWEKAFVVRDSNGEPEVYSDADMLHIVALPDCDGIRGESFLRYAGEALGLHRQVLESATAYYRNAAKPSGYLRYAGKITPETTNTIRENFKKQFSGTANQGEIPLLSEGGEFTPLSGSNAEDAQIIEALGASVGDVSRWTGISSIILGDYSAAKYASLAAENQAVYQKSLRWMLEAIETEVNNKIFGVGSDFFAEFDTRELLRGDPVTQSQIDNAYLTSGVVTRNEVREGLKLNPLEELNQPLAPLNQGAATLPPTVPNQLPPPAPGAAPNE</sequence>
<dbReference type="RefSeq" id="WP_162668693.1">
    <property type="nucleotide sequence ID" value="NZ_LR593886.1"/>
</dbReference>
<evidence type="ECO:0000313" key="3">
    <source>
        <dbReference type="Proteomes" id="UP000464178"/>
    </source>
</evidence>
<gene>
    <name evidence="2" type="ORF">SOIL9_36350</name>
</gene>
<dbReference type="InterPro" id="IPR006944">
    <property type="entry name" value="Phage/GTA_portal"/>
</dbReference>
<keyword evidence="3" id="KW-1185">Reference proteome</keyword>
<dbReference type="Gene3D" id="3.30.1120.70">
    <property type="match status" value="1"/>
</dbReference>
<evidence type="ECO:0000256" key="1">
    <source>
        <dbReference type="SAM" id="MobiDB-lite"/>
    </source>
</evidence>
<feature type="compositionally biased region" description="Pro residues" evidence="1">
    <location>
        <begin position="398"/>
        <end position="415"/>
    </location>
</feature>
<accession>A0A6P2CYV8</accession>
<dbReference type="AlphaFoldDB" id="A0A6P2CYV8"/>
<dbReference type="InterPro" id="IPR006427">
    <property type="entry name" value="Portal_HK97"/>
</dbReference>
<name>A0A6P2CYV8_9BACT</name>
<evidence type="ECO:0008006" key="4">
    <source>
        <dbReference type="Google" id="ProtNLM"/>
    </source>
</evidence>
<dbReference type="EMBL" id="LR593886">
    <property type="protein sequence ID" value="VTR94079.1"/>
    <property type="molecule type" value="Genomic_DNA"/>
</dbReference>
<protein>
    <recommendedName>
        <fullName evidence="4">Phage portal protein</fullName>
    </recommendedName>
</protein>
<organism evidence="2 3">
    <name type="scientific">Gemmata massiliana</name>
    <dbReference type="NCBI Taxonomy" id="1210884"/>
    <lineage>
        <taxon>Bacteria</taxon>
        <taxon>Pseudomonadati</taxon>
        <taxon>Planctomycetota</taxon>
        <taxon>Planctomycetia</taxon>
        <taxon>Gemmatales</taxon>
        <taxon>Gemmataceae</taxon>
        <taxon>Gemmata</taxon>
    </lineage>
</organism>
<dbReference type="Gene3D" id="1.20.1270.210">
    <property type="match status" value="1"/>
</dbReference>
<dbReference type="Proteomes" id="UP000464178">
    <property type="component" value="Chromosome"/>
</dbReference>
<dbReference type="KEGG" id="gms:SOIL9_36350"/>
<evidence type="ECO:0000313" key="2">
    <source>
        <dbReference type="EMBL" id="VTR94079.1"/>
    </source>
</evidence>
<reference evidence="2 3" key="1">
    <citation type="submission" date="2019-05" db="EMBL/GenBank/DDBJ databases">
        <authorList>
            <consortium name="Science for Life Laboratories"/>
        </authorList>
    </citation>
    <scope>NUCLEOTIDE SEQUENCE [LARGE SCALE GENOMIC DNA]</scope>
    <source>
        <strain evidence="2">Soil9</strain>
    </source>
</reference>
<feature type="region of interest" description="Disordered" evidence="1">
    <location>
        <begin position="389"/>
        <end position="415"/>
    </location>
</feature>
<dbReference type="Pfam" id="PF04860">
    <property type="entry name" value="Phage_portal"/>
    <property type="match status" value="1"/>
</dbReference>
<dbReference type="Gene3D" id="3.40.140.120">
    <property type="match status" value="1"/>
</dbReference>
<proteinExistence type="predicted"/>
<dbReference type="NCBIfam" id="TIGR01537">
    <property type="entry name" value="portal_HK97"/>
    <property type="match status" value="1"/>
</dbReference>